<accession>A0A9Q3HL25</accession>
<dbReference type="AlphaFoldDB" id="A0A9Q3HL25"/>
<organism evidence="4 5">
    <name type="scientific">Austropuccinia psidii MF-1</name>
    <dbReference type="NCBI Taxonomy" id="1389203"/>
    <lineage>
        <taxon>Eukaryota</taxon>
        <taxon>Fungi</taxon>
        <taxon>Dikarya</taxon>
        <taxon>Basidiomycota</taxon>
        <taxon>Pucciniomycotina</taxon>
        <taxon>Pucciniomycetes</taxon>
        <taxon>Pucciniales</taxon>
        <taxon>Sphaerophragmiaceae</taxon>
        <taxon>Austropuccinia</taxon>
    </lineage>
</organism>
<evidence type="ECO:0000313" key="4">
    <source>
        <dbReference type="EMBL" id="MBW0509363.1"/>
    </source>
</evidence>
<reference evidence="4" key="1">
    <citation type="submission" date="2021-03" db="EMBL/GenBank/DDBJ databases">
        <title>Draft genome sequence of rust myrtle Austropuccinia psidii MF-1, a brazilian biotype.</title>
        <authorList>
            <person name="Quecine M.C."/>
            <person name="Pachon D.M.R."/>
            <person name="Bonatelli M.L."/>
            <person name="Correr F.H."/>
            <person name="Franceschini L.M."/>
            <person name="Leite T.F."/>
            <person name="Margarido G.R.A."/>
            <person name="Almeida C.A."/>
            <person name="Ferrarezi J.A."/>
            <person name="Labate C.A."/>
        </authorList>
    </citation>
    <scope>NUCLEOTIDE SEQUENCE</scope>
    <source>
        <strain evidence="4">MF-1</strain>
    </source>
</reference>
<keyword evidence="5" id="KW-1185">Reference proteome</keyword>
<gene>
    <name evidence="4" type="ORF">O181_049078</name>
</gene>
<keyword evidence="2" id="KW-0732">Signal</keyword>
<sequence length="276" mass="31231">MCLSLIAVLRILYRDFLLIYSVYCKALDFSHAPHQGKNQKDSTPTTPKTIFKSLSPRSPLKCVSLIMRTPSYASPTTLAAYHQRIKIRPDPGFGFKWCKEALTWKDLVKHPVRTITCQSIDLEEPAWCFTAATIYDEEDSTVRLRLKLKICYRLIFNLMPSLHYPLSGGAFKIQIYCPYVIINKTGLDSSISSKPLMRSPKSVADHNLCGNASRHSNWSKAINFDVVGANQQVTMQTSTKTSEYRVGLNVSEGLGKYNLTKVVIIYPRFITETSSY</sequence>
<dbReference type="PANTHER" id="PTHR16166">
    <property type="entry name" value="VACUOLAR PROTEIN SORTING-ASSOCIATED PROTEIN VPS13"/>
    <property type="match status" value="1"/>
</dbReference>
<dbReference type="InterPro" id="IPR026847">
    <property type="entry name" value="VPS13"/>
</dbReference>
<name>A0A9Q3HL25_9BASI</name>
<dbReference type="PANTHER" id="PTHR16166:SF93">
    <property type="entry name" value="INTERMEMBRANE LIPID TRANSFER PROTEIN VPS13"/>
    <property type="match status" value="1"/>
</dbReference>
<dbReference type="GO" id="GO:0045053">
    <property type="term" value="P:protein retention in Golgi apparatus"/>
    <property type="evidence" value="ECO:0007669"/>
    <property type="project" value="TreeGrafter"/>
</dbReference>
<feature type="chain" id="PRO_5040235898" description="Vacuolar protein sorting-associated protein 13 VPS13 adaptor binding domain-containing protein" evidence="2">
    <location>
        <begin position="27"/>
        <end position="276"/>
    </location>
</feature>
<dbReference type="Pfam" id="PF25036">
    <property type="entry name" value="VPS13_VAB"/>
    <property type="match status" value="2"/>
</dbReference>
<dbReference type="EMBL" id="AVOT02020905">
    <property type="protein sequence ID" value="MBW0509363.1"/>
    <property type="molecule type" value="Genomic_DNA"/>
</dbReference>
<dbReference type="GO" id="GO:0045324">
    <property type="term" value="P:late endosome to vacuole transport"/>
    <property type="evidence" value="ECO:0007669"/>
    <property type="project" value="TreeGrafter"/>
</dbReference>
<dbReference type="GO" id="GO:0007005">
    <property type="term" value="P:mitochondrion organization"/>
    <property type="evidence" value="ECO:0007669"/>
    <property type="project" value="TreeGrafter"/>
</dbReference>
<evidence type="ECO:0000313" key="5">
    <source>
        <dbReference type="Proteomes" id="UP000765509"/>
    </source>
</evidence>
<protein>
    <recommendedName>
        <fullName evidence="3">Vacuolar protein sorting-associated protein 13 VPS13 adaptor binding domain-containing protein</fullName>
    </recommendedName>
</protein>
<feature type="domain" description="Vacuolar protein sorting-associated protein 13 VPS13 adaptor binding" evidence="3">
    <location>
        <begin position="77"/>
        <end position="144"/>
    </location>
</feature>
<dbReference type="InterPro" id="IPR009543">
    <property type="entry name" value="VPS13_VAB"/>
</dbReference>
<dbReference type="Proteomes" id="UP000765509">
    <property type="component" value="Unassembled WGS sequence"/>
</dbReference>
<proteinExistence type="inferred from homology"/>
<dbReference type="OrthoDB" id="2518958at2759"/>
<comment type="similarity">
    <text evidence="1">Belongs to the VPS13 family.</text>
</comment>
<evidence type="ECO:0000256" key="1">
    <source>
        <dbReference type="ARBA" id="ARBA00006545"/>
    </source>
</evidence>
<dbReference type="GO" id="GO:0006623">
    <property type="term" value="P:protein targeting to vacuole"/>
    <property type="evidence" value="ECO:0007669"/>
    <property type="project" value="TreeGrafter"/>
</dbReference>
<evidence type="ECO:0000259" key="3">
    <source>
        <dbReference type="Pfam" id="PF25036"/>
    </source>
</evidence>
<feature type="signal peptide" evidence="2">
    <location>
        <begin position="1"/>
        <end position="26"/>
    </location>
</feature>
<feature type="domain" description="Vacuolar protein sorting-associated protein 13 VPS13 adaptor binding" evidence="3">
    <location>
        <begin position="167"/>
        <end position="270"/>
    </location>
</feature>
<comment type="caution">
    <text evidence="4">The sequence shown here is derived from an EMBL/GenBank/DDBJ whole genome shotgun (WGS) entry which is preliminary data.</text>
</comment>
<evidence type="ECO:0000256" key="2">
    <source>
        <dbReference type="SAM" id="SignalP"/>
    </source>
</evidence>